<dbReference type="OrthoDB" id="3337916at2759"/>
<dbReference type="Gene3D" id="2.60.120.200">
    <property type="match status" value="1"/>
</dbReference>
<dbReference type="GO" id="GO:0016829">
    <property type="term" value="F:lyase activity"/>
    <property type="evidence" value="ECO:0007669"/>
    <property type="project" value="UniProtKB-KW"/>
</dbReference>
<dbReference type="PANTHER" id="PTHR40124">
    <property type="match status" value="1"/>
</dbReference>
<dbReference type="STRING" id="703135.A0A2A9NSZ1"/>
<protein>
    <submittedName>
        <fullName evidence="3">Polysaccharide lyase family 14 protein</fullName>
    </submittedName>
</protein>
<dbReference type="AlphaFoldDB" id="A0A2A9NSZ1"/>
<evidence type="ECO:0000313" key="3">
    <source>
        <dbReference type="EMBL" id="PFH53659.1"/>
    </source>
</evidence>
<feature type="compositionally biased region" description="Low complexity" evidence="1">
    <location>
        <begin position="231"/>
        <end position="244"/>
    </location>
</feature>
<dbReference type="InterPro" id="IPR048958">
    <property type="entry name" value="Polysacc_lyase_14"/>
</dbReference>
<organism evidence="3 4">
    <name type="scientific">Amanita thiersii Skay4041</name>
    <dbReference type="NCBI Taxonomy" id="703135"/>
    <lineage>
        <taxon>Eukaryota</taxon>
        <taxon>Fungi</taxon>
        <taxon>Dikarya</taxon>
        <taxon>Basidiomycota</taxon>
        <taxon>Agaricomycotina</taxon>
        <taxon>Agaricomycetes</taxon>
        <taxon>Agaricomycetidae</taxon>
        <taxon>Agaricales</taxon>
        <taxon>Pluteineae</taxon>
        <taxon>Amanitaceae</taxon>
        <taxon>Amanita</taxon>
    </lineage>
</organism>
<accession>A0A2A9NSZ1</accession>
<dbReference type="EMBL" id="KZ301972">
    <property type="protein sequence ID" value="PFH53659.1"/>
    <property type="molecule type" value="Genomic_DNA"/>
</dbReference>
<keyword evidence="4" id="KW-1185">Reference proteome</keyword>
<feature type="domain" description="Polysaccharide lyase 14" evidence="2">
    <location>
        <begin position="67"/>
        <end position="227"/>
    </location>
</feature>
<evidence type="ECO:0000259" key="2">
    <source>
        <dbReference type="Pfam" id="PF21294"/>
    </source>
</evidence>
<reference evidence="3 4" key="1">
    <citation type="submission" date="2014-02" db="EMBL/GenBank/DDBJ databases">
        <title>Transposable element dynamics among asymbiotic and ectomycorrhizal Amanita fungi.</title>
        <authorList>
            <consortium name="DOE Joint Genome Institute"/>
            <person name="Hess J."/>
            <person name="Skrede I."/>
            <person name="Wolfe B."/>
            <person name="LaButti K."/>
            <person name="Ohm R.A."/>
            <person name="Grigoriev I.V."/>
            <person name="Pringle A."/>
        </authorList>
    </citation>
    <scope>NUCLEOTIDE SEQUENCE [LARGE SCALE GENOMIC DNA]</scope>
    <source>
        <strain evidence="3 4">SKay4041</strain>
    </source>
</reference>
<dbReference type="Proteomes" id="UP000242287">
    <property type="component" value="Unassembled WGS sequence"/>
</dbReference>
<feature type="region of interest" description="Disordered" evidence="1">
    <location>
        <begin position="231"/>
        <end position="257"/>
    </location>
</feature>
<sequence length="317" mass="34758">MSNSKNHGFTTSLPFFEHNKFNYHLTYIPLSNSKSLGIHKASPQTHFPVVTPPPSKPNDTDEKLPTEAWEAFYPAGSISPSAPLPGGFSFYLSGPPSFSKALQDFPNATHVQFSYRLLLQPDWEWRKGGKLPGIFGGEGDLAYRCTGGRTRDRCQCFDIRPMWRENGIGELYVYLPPIAPNPSLLLSVPPRSISNPQNYGTSIGRGAFHFTPGTWTLLTLRIKLNDLPPSSSSSSSSPSFFDPSTCPPTSTPSNGEIHLSINTTPVISCTGLTLRLSPNSKIKGMHMQTFFGGHTPDWASPKDQRAWFADVTGVVLG</sequence>
<proteinExistence type="predicted"/>
<evidence type="ECO:0000256" key="1">
    <source>
        <dbReference type="SAM" id="MobiDB-lite"/>
    </source>
</evidence>
<keyword evidence="3" id="KW-0456">Lyase</keyword>
<dbReference type="PANTHER" id="PTHR40124:SF1">
    <property type="entry name" value="DISAGGREGATASE RELATED REPEAT PROTEIN"/>
    <property type="match status" value="1"/>
</dbReference>
<name>A0A2A9NSZ1_9AGAR</name>
<evidence type="ECO:0000313" key="4">
    <source>
        <dbReference type="Proteomes" id="UP000242287"/>
    </source>
</evidence>
<gene>
    <name evidence="3" type="ORF">AMATHDRAFT_83619</name>
</gene>
<feature type="domain" description="Polysaccharide lyase 14" evidence="2">
    <location>
        <begin position="252"/>
        <end position="311"/>
    </location>
</feature>
<dbReference type="Pfam" id="PF21294">
    <property type="entry name" value="Polysacc_lyase_14"/>
    <property type="match status" value="2"/>
</dbReference>